<keyword evidence="1" id="KW-0677">Repeat</keyword>
<feature type="repeat" description="WD" evidence="2">
    <location>
        <begin position="306"/>
        <end position="338"/>
    </location>
</feature>
<dbReference type="SMART" id="SM00320">
    <property type="entry name" value="WD40"/>
    <property type="match status" value="3"/>
</dbReference>
<dbReference type="SUPFAM" id="SSF50978">
    <property type="entry name" value="WD40 repeat-like"/>
    <property type="match status" value="1"/>
</dbReference>
<reference evidence="3" key="1">
    <citation type="submission" date="2023-07" db="EMBL/GenBank/DDBJ databases">
        <authorList>
            <person name="Stuckert A."/>
        </authorList>
    </citation>
    <scope>NUCLEOTIDE SEQUENCE</scope>
</reference>
<comment type="caution">
    <text evidence="3">The sequence shown here is derived from an EMBL/GenBank/DDBJ whole genome shotgun (WGS) entry which is preliminary data.</text>
</comment>
<accession>A0ABN9KQN0</accession>
<dbReference type="PANTHER" id="PTHR44791:SF1">
    <property type="entry name" value="TELOMERASE PROTEIN COMPONENT 1"/>
    <property type="match status" value="1"/>
</dbReference>
<dbReference type="Pfam" id="PF00400">
    <property type="entry name" value="WD40"/>
    <property type="match status" value="3"/>
</dbReference>
<dbReference type="InterPro" id="IPR036322">
    <property type="entry name" value="WD40_repeat_dom_sf"/>
</dbReference>
<dbReference type="EMBL" id="CAUEEQ010001492">
    <property type="protein sequence ID" value="CAJ0919968.1"/>
    <property type="molecule type" value="Genomic_DNA"/>
</dbReference>
<feature type="non-terminal residue" evidence="3">
    <location>
        <position position="1"/>
    </location>
</feature>
<dbReference type="PANTHER" id="PTHR44791">
    <property type="entry name" value="TELOMERASE PROTEIN COMPONENT 1 TEP1"/>
    <property type="match status" value="1"/>
</dbReference>
<organism evidence="3 4">
    <name type="scientific">Ranitomeya imitator</name>
    <name type="common">mimic poison frog</name>
    <dbReference type="NCBI Taxonomy" id="111125"/>
    <lineage>
        <taxon>Eukaryota</taxon>
        <taxon>Metazoa</taxon>
        <taxon>Chordata</taxon>
        <taxon>Craniata</taxon>
        <taxon>Vertebrata</taxon>
        <taxon>Euteleostomi</taxon>
        <taxon>Amphibia</taxon>
        <taxon>Batrachia</taxon>
        <taxon>Anura</taxon>
        <taxon>Neobatrachia</taxon>
        <taxon>Hyloidea</taxon>
        <taxon>Dendrobatidae</taxon>
        <taxon>Dendrobatinae</taxon>
        <taxon>Ranitomeya</taxon>
    </lineage>
</organism>
<dbReference type="PROSITE" id="PS50082">
    <property type="entry name" value="WD_REPEATS_2"/>
    <property type="match status" value="1"/>
</dbReference>
<dbReference type="Gene3D" id="2.130.10.10">
    <property type="entry name" value="YVTN repeat-like/Quinoprotein amine dehydrogenase"/>
    <property type="match status" value="2"/>
</dbReference>
<dbReference type="InterPro" id="IPR001680">
    <property type="entry name" value="WD40_rpt"/>
</dbReference>
<evidence type="ECO:0000313" key="4">
    <source>
        <dbReference type="Proteomes" id="UP001176940"/>
    </source>
</evidence>
<dbReference type="InterPro" id="IPR015943">
    <property type="entry name" value="WD40/YVTN_repeat-like_dom_sf"/>
</dbReference>
<keyword evidence="4" id="KW-1185">Reference proteome</keyword>
<protein>
    <submittedName>
        <fullName evidence="3">Uncharacterized protein</fullName>
    </submittedName>
</protein>
<dbReference type="Proteomes" id="UP001176940">
    <property type="component" value="Unassembled WGS sequence"/>
</dbReference>
<sequence length="393" mass="43326">LLERDLLRILSSLQQVRSIYTANWAEMLVAATSTDNLPMATFSLLLGGLRSVLGLWSHNLTSDPRLHLSSCLLREAVEKRYFGRPEVVRAVHLLMAAHFWTVSSPKDPEASPVLHAEGLSELSHHLLSGMELHTLGQLLVHLPFLRAHASLGLLPHLCQVYSSYGIARSKRPSSWEHMETDPPTPEPPVRLKRFLADWKSSEDQLITAWDNKPNSINFCSSKSLDVPSTPGGVGLSSKGDLAVVGTSDGSLHILHTDSGEEIRTLYSGCDGVSCCTFISDSLLCVGSYDGTLEIWNITDGCRIHKIEAHRRQVTGCCVSADRRQILTCSLDFDIKIWDTSRCTLIGSSSFSSPLNCAAFHPNRHVVCVGSWDGKVSVVQLDNWKRSAVSEDFQ</sequence>
<gene>
    <name evidence="3" type="ORF">RIMI_LOCUS1158270</name>
</gene>
<evidence type="ECO:0000313" key="3">
    <source>
        <dbReference type="EMBL" id="CAJ0919968.1"/>
    </source>
</evidence>
<name>A0ABN9KQN0_9NEOB</name>
<dbReference type="InterPro" id="IPR052652">
    <property type="entry name" value="Telomerase_Complex_Comp"/>
</dbReference>
<evidence type="ECO:0000256" key="2">
    <source>
        <dbReference type="PROSITE-ProRule" id="PRU00221"/>
    </source>
</evidence>
<evidence type="ECO:0000256" key="1">
    <source>
        <dbReference type="ARBA" id="ARBA00022737"/>
    </source>
</evidence>
<proteinExistence type="predicted"/>
<keyword evidence="2" id="KW-0853">WD repeat</keyword>
<dbReference type="PROSITE" id="PS50294">
    <property type="entry name" value="WD_REPEATS_REGION"/>
    <property type="match status" value="1"/>
</dbReference>